<organism evidence="2 3">
    <name type="scientific">Sesamum alatum</name>
    <dbReference type="NCBI Taxonomy" id="300844"/>
    <lineage>
        <taxon>Eukaryota</taxon>
        <taxon>Viridiplantae</taxon>
        <taxon>Streptophyta</taxon>
        <taxon>Embryophyta</taxon>
        <taxon>Tracheophyta</taxon>
        <taxon>Spermatophyta</taxon>
        <taxon>Magnoliopsida</taxon>
        <taxon>eudicotyledons</taxon>
        <taxon>Gunneridae</taxon>
        <taxon>Pentapetalae</taxon>
        <taxon>asterids</taxon>
        <taxon>lamiids</taxon>
        <taxon>Lamiales</taxon>
        <taxon>Pedaliaceae</taxon>
        <taxon>Sesamum</taxon>
    </lineage>
</organism>
<dbReference type="AlphaFoldDB" id="A0AAE1YZT5"/>
<dbReference type="PANTHER" id="PTHR31286">
    <property type="entry name" value="GLYCINE-RICH CELL WALL STRUCTURAL PROTEIN 1.8-LIKE"/>
    <property type="match status" value="1"/>
</dbReference>
<dbReference type="EMBL" id="JACGWO010000001">
    <property type="protein sequence ID" value="KAK4438736.1"/>
    <property type="molecule type" value="Genomic_DNA"/>
</dbReference>
<protein>
    <recommendedName>
        <fullName evidence="1">DUF4283 domain-containing protein</fullName>
    </recommendedName>
</protein>
<evidence type="ECO:0000259" key="1">
    <source>
        <dbReference type="Pfam" id="PF14111"/>
    </source>
</evidence>
<dbReference type="InterPro" id="IPR040256">
    <property type="entry name" value="At4g02000-like"/>
</dbReference>
<proteinExistence type="predicted"/>
<accession>A0AAE1YZT5</accession>
<dbReference type="InterPro" id="IPR025558">
    <property type="entry name" value="DUF4283"/>
</dbReference>
<gene>
    <name evidence="2" type="ORF">Salat_0208200</name>
</gene>
<dbReference type="Pfam" id="PF14111">
    <property type="entry name" value="DUF4283"/>
    <property type="match status" value="1"/>
</dbReference>
<evidence type="ECO:0000313" key="3">
    <source>
        <dbReference type="Proteomes" id="UP001293254"/>
    </source>
</evidence>
<sequence>MMDGDILRLDSVLSLIVEEGEGVCIPQSDWTIGLGGFRLTLVGRLLSPRSVNFEVLKDSLTCMFHTVRGVVVRKVSESRFCLIFNHFEDLRRVLDLRPWIFYRNLVVLQPLSSSADPIEVNLDWSPFFVHVHDLPLAQRTVAVMRYIGARLGAWLDAEDVAKDISWYDTVRIWININITAPLKCALRLCSEFGDEVMV</sequence>
<name>A0AAE1YZT5_9LAMI</name>
<reference evidence="2" key="2">
    <citation type="journal article" date="2024" name="Plant">
        <title>Genomic evolution and insights into agronomic trait innovations of Sesamum species.</title>
        <authorList>
            <person name="Miao H."/>
            <person name="Wang L."/>
            <person name="Qu L."/>
            <person name="Liu H."/>
            <person name="Sun Y."/>
            <person name="Le M."/>
            <person name="Wang Q."/>
            <person name="Wei S."/>
            <person name="Zheng Y."/>
            <person name="Lin W."/>
            <person name="Duan Y."/>
            <person name="Cao H."/>
            <person name="Xiong S."/>
            <person name="Wang X."/>
            <person name="Wei L."/>
            <person name="Li C."/>
            <person name="Ma Q."/>
            <person name="Ju M."/>
            <person name="Zhao R."/>
            <person name="Li G."/>
            <person name="Mu C."/>
            <person name="Tian Q."/>
            <person name="Mei H."/>
            <person name="Zhang T."/>
            <person name="Gao T."/>
            <person name="Zhang H."/>
        </authorList>
    </citation>
    <scope>NUCLEOTIDE SEQUENCE</scope>
    <source>
        <strain evidence="2">3651</strain>
    </source>
</reference>
<comment type="caution">
    <text evidence="2">The sequence shown here is derived from an EMBL/GenBank/DDBJ whole genome shotgun (WGS) entry which is preliminary data.</text>
</comment>
<dbReference type="PANTHER" id="PTHR31286:SF178">
    <property type="entry name" value="DUF4283 DOMAIN-CONTAINING PROTEIN"/>
    <property type="match status" value="1"/>
</dbReference>
<evidence type="ECO:0000313" key="2">
    <source>
        <dbReference type="EMBL" id="KAK4438736.1"/>
    </source>
</evidence>
<keyword evidence="3" id="KW-1185">Reference proteome</keyword>
<feature type="domain" description="DUF4283" evidence="1">
    <location>
        <begin position="37"/>
        <end position="117"/>
    </location>
</feature>
<reference evidence="2" key="1">
    <citation type="submission" date="2020-06" db="EMBL/GenBank/DDBJ databases">
        <authorList>
            <person name="Li T."/>
            <person name="Hu X."/>
            <person name="Zhang T."/>
            <person name="Song X."/>
            <person name="Zhang H."/>
            <person name="Dai N."/>
            <person name="Sheng W."/>
            <person name="Hou X."/>
            <person name="Wei L."/>
        </authorList>
    </citation>
    <scope>NUCLEOTIDE SEQUENCE</scope>
    <source>
        <strain evidence="2">3651</strain>
        <tissue evidence="2">Leaf</tissue>
    </source>
</reference>
<dbReference type="Proteomes" id="UP001293254">
    <property type="component" value="Unassembled WGS sequence"/>
</dbReference>